<evidence type="ECO:0000313" key="3">
    <source>
        <dbReference type="Proteomes" id="UP000011083"/>
    </source>
</evidence>
<dbReference type="KEGG" id="acan:ACA1_378920"/>
<dbReference type="SMART" id="SM00401">
    <property type="entry name" value="ZnF_GATA"/>
    <property type="match status" value="1"/>
</dbReference>
<feature type="domain" description="GATA-type" evidence="1">
    <location>
        <begin position="99"/>
        <end position="138"/>
    </location>
</feature>
<gene>
    <name evidence="2" type="ORF">ACA1_378920</name>
</gene>
<sequence length="141" mass="15805">MDRCAALLRIETQEYHRALASASSTTTSTIISSSSEAPRTVEHNAQELYVAMVQLANHLHQVTHDLLHHQRHRHLGRATTSCSAALAPAKKIEKKKKKTSSARSCEHCGRTSSAAWRRGPDYRLYAWKNTKRSMSVQALLN</sequence>
<reference evidence="2 3" key="1">
    <citation type="journal article" date="2013" name="Genome Biol.">
        <title>Genome of Acanthamoeba castellanii highlights extensive lateral gene transfer and early evolution of tyrosine kinase signaling.</title>
        <authorList>
            <person name="Clarke M."/>
            <person name="Lohan A.J."/>
            <person name="Liu B."/>
            <person name="Lagkouvardos I."/>
            <person name="Roy S."/>
            <person name="Zafar N."/>
            <person name="Bertelli C."/>
            <person name="Schilde C."/>
            <person name="Kianianmomeni A."/>
            <person name="Burglin T.R."/>
            <person name="Frech C."/>
            <person name="Turcotte B."/>
            <person name="Kopec K.O."/>
            <person name="Synnott J.M."/>
            <person name="Choo C."/>
            <person name="Paponov I."/>
            <person name="Finkler A."/>
            <person name="Soon Heng Tan C."/>
            <person name="Hutchins A.P."/>
            <person name="Weinmeier T."/>
            <person name="Rattei T."/>
            <person name="Chu J.S."/>
            <person name="Gimenez G."/>
            <person name="Irimia M."/>
            <person name="Rigden D.J."/>
            <person name="Fitzpatrick D.A."/>
            <person name="Lorenzo-Morales J."/>
            <person name="Bateman A."/>
            <person name="Chiu C.H."/>
            <person name="Tang P."/>
            <person name="Hegemann P."/>
            <person name="Fromm H."/>
            <person name="Raoult D."/>
            <person name="Greub G."/>
            <person name="Miranda-Saavedra D."/>
            <person name="Chen N."/>
            <person name="Nash P."/>
            <person name="Ginger M.L."/>
            <person name="Horn M."/>
            <person name="Schaap P."/>
            <person name="Caler L."/>
            <person name="Loftus B."/>
        </authorList>
    </citation>
    <scope>NUCLEOTIDE SEQUENCE [LARGE SCALE GENOMIC DNA]</scope>
    <source>
        <strain evidence="2 3">Neff</strain>
    </source>
</reference>
<dbReference type="Proteomes" id="UP000011083">
    <property type="component" value="Unassembled WGS sequence"/>
</dbReference>
<dbReference type="AlphaFoldDB" id="L8GUD9"/>
<proteinExistence type="predicted"/>
<keyword evidence="3" id="KW-1185">Reference proteome</keyword>
<evidence type="ECO:0000313" key="2">
    <source>
        <dbReference type="EMBL" id="ELR15721.1"/>
    </source>
</evidence>
<protein>
    <recommendedName>
        <fullName evidence="1">GATA-type domain-containing protein</fullName>
    </recommendedName>
</protein>
<dbReference type="InterPro" id="IPR000679">
    <property type="entry name" value="Znf_GATA"/>
</dbReference>
<dbReference type="GeneID" id="14916394"/>
<dbReference type="EMBL" id="KB008025">
    <property type="protein sequence ID" value="ELR15721.1"/>
    <property type="molecule type" value="Genomic_DNA"/>
</dbReference>
<name>L8GUD9_ACACF</name>
<evidence type="ECO:0000259" key="1">
    <source>
        <dbReference type="SMART" id="SM00401"/>
    </source>
</evidence>
<organism evidence="2 3">
    <name type="scientific">Acanthamoeba castellanii (strain ATCC 30010 / Neff)</name>
    <dbReference type="NCBI Taxonomy" id="1257118"/>
    <lineage>
        <taxon>Eukaryota</taxon>
        <taxon>Amoebozoa</taxon>
        <taxon>Discosea</taxon>
        <taxon>Longamoebia</taxon>
        <taxon>Centramoebida</taxon>
        <taxon>Acanthamoebidae</taxon>
        <taxon>Acanthamoeba</taxon>
    </lineage>
</organism>
<dbReference type="RefSeq" id="XP_004337734.1">
    <property type="nucleotide sequence ID" value="XM_004337686.1"/>
</dbReference>
<dbReference type="VEuPathDB" id="AmoebaDB:ACA1_378920"/>
<accession>L8GUD9</accession>
<dbReference type="GO" id="GO:0006355">
    <property type="term" value="P:regulation of DNA-templated transcription"/>
    <property type="evidence" value="ECO:0007669"/>
    <property type="project" value="InterPro"/>
</dbReference>
<dbReference type="GO" id="GO:0043565">
    <property type="term" value="F:sequence-specific DNA binding"/>
    <property type="evidence" value="ECO:0007669"/>
    <property type="project" value="InterPro"/>
</dbReference>